<dbReference type="EMBL" id="ACIO01000931">
    <property type="protein sequence ID" value="EFC94791.1"/>
    <property type="molecule type" value="Genomic_DNA"/>
</dbReference>
<reference evidence="2 3" key="1">
    <citation type="submission" date="2010-01" db="EMBL/GenBank/DDBJ databases">
        <authorList>
            <person name="Weinstock G."/>
            <person name="Sodergren E."/>
            <person name="Clifton S."/>
            <person name="Fulton L."/>
            <person name="Fulton B."/>
            <person name="Courtney L."/>
            <person name="Fronick C."/>
            <person name="Harrison M."/>
            <person name="Strong C."/>
            <person name="Farmer C."/>
            <person name="Delahaunty K."/>
            <person name="Markovic C."/>
            <person name="Hall O."/>
            <person name="Minx P."/>
            <person name="Tomlinson C."/>
            <person name="Mitreva M."/>
            <person name="Nelson J."/>
            <person name="Hou S."/>
            <person name="Wollam A."/>
            <person name="Pepin K.H."/>
            <person name="Johnson M."/>
            <person name="Bhonagiri V."/>
            <person name="Nash W.E."/>
            <person name="Warren W."/>
            <person name="Chinwalla A."/>
            <person name="Mardis E.R."/>
            <person name="Wilson R.K."/>
        </authorList>
    </citation>
    <scope>NUCLEOTIDE SEQUENCE [LARGE SCALE GENOMIC DNA]</scope>
    <source>
        <strain evidence="2 3">DSM 13479</strain>
    </source>
</reference>
<accession>D3ATR2</accession>
<sequence>MKNNTSFRGKRMLKPVDENFKKYCVTKDGSYLKKIRSIGGGSAALTAAGFLIAGICVLLIAATKDVVTAEGLTLFAAVAAGSALLAIIGIFMRRRRIRTYLEYFSKESGYTPDQLKEFEREVLEPDSCYDTVSRKLAKNSAAFSWVLTEHWFKQMDHIPIRIEDMAAAFYMNGITYKKIQYGKSIFFVLKDGTIHDVYNWQYDKEGTARIVEELRKRNPLLIPAKSVRAGEEVYNCLEQPERVAELYRSARERRS</sequence>
<evidence type="ECO:0000313" key="3">
    <source>
        <dbReference type="Proteomes" id="UP000004968"/>
    </source>
</evidence>
<dbReference type="HOGENOM" id="CLU_1088925_0_0_9"/>
<evidence type="ECO:0000313" key="2">
    <source>
        <dbReference type="EMBL" id="EFC94791.1"/>
    </source>
</evidence>
<keyword evidence="1" id="KW-0472">Membrane</keyword>
<keyword evidence="1" id="KW-1133">Transmembrane helix</keyword>
<proteinExistence type="predicted"/>
<dbReference type="AlphaFoldDB" id="D3ATR2"/>
<protein>
    <recommendedName>
        <fullName evidence="4">DUF3137 domain-containing protein</fullName>
    </recommendedName>
</protein>
<feature type="transmembrane region" description="Helical" evidence="1">
    <location>
        <begin position="74"/>
        <end position="92"/>
    </location>
</feature>
<name>D3ATR2_9FIRM</name>
<dbReference type="Proteomes" id="UP000004968">
    <property type="component" value="Unassembled WGS sequence"/>
</dbReference>
<keyword evidence="1" id="KW-0812">Transmembrane</keyword>
<evidence type="ECO:0008006" key="4">
    <source>
        <dbReference type="Google" id="ProtNLM"/>
    </source>
</evidence>
<gene>
    <name evidence="2" type="ORF">CLOSTHATH_07021</name>
</gene>
<evidence type="ECO:0000256" key="1">
    <source>
        <dbReference type="SAM" id="Phobius"/>
    </source>
</evidence>
<comment type="caution">
    <text evidence="2">The sequence shown here is derived from an EMBL/GenBank/DDBJ whole genome shotgun (WGS) entry which is preliminary data.</text>
</comment>
<organism evidence="2 3">
    <name type="scientific">Hungatella hathewayi DSM 13479</name>
    <dbReference type="NCBI Taxonomy" id="566550"/>
    <lineage>
        <taxon>Bacteria</taxon>
        <taxon>Bacillati</taxon>
        <taxon>Bacillota</taxon>
        <taxon>Clostridia</taxon>
        <taxon>Lachnospirales</taxon>
        <taxon>Lachnospiraceae</taxon>
        <taxon>Hungatella</taxon>
    </lineage>
</organism>
<feature type="transmembrane region" description="Helical" evidence="1">
    <location>
        <begin position="43"/>
        <end position="62"/>
    </location>
</feature>